<comment type="caution">
    <text evidence="1">The sequence shown here is derived from an EMBL/GenBank/DDBJ whole genome shotgun (WGS) entry which is preliminary data.</text>
</comment>
<name>A0A645HF53_9ZZZZ</name>
<dbReference type="AlphaFoldDB" id="A0A645HF53"/>
<protein>
    <submittedName>
        <fullName evidence="1">Uncharacterized protein</fullName>
    </submittedName>
</protein>
<accession>A0A645HF53</accession>
<sequence>MLLYANAHSGADRSVRLHGDDGLSAFRVGVWIQVPGGACDLAVFASCTAAGLFHFLGGLFSQAVAVRRIVAGDPAQRHLYFAQRDFSALAADGIRRHICCWAYLYHLV</sequence>
<reference evidence="1" key="1">
    <citation type="submission" date="2019-08" db="EMBL/GenBank/DDBJ databases">
        <authorList>
            <person name="Kucharzyk K."/>
            <person name="Murdoch R.W."/>
            <person name="Higgins S."/>
            <person name="Loffler F."/>
        </authorList>
    </citation>
    <scope>NUCLEOTIDE SEQUENCE</scope>
</reference>
<organism evidence="1">
    <name type="scientific">bioreactor metagenome</name>
    <dbReference type="NCBI Taxonomy" id="1076179"/>
    <lineage>
        <taxon>unclassified sequences</taxon>
        <taxon>metagenomes</taxon>
        <taxon>ecological metagenomes</taxon>
    </lineage>
</organism>
<evidence type="ECO:0000313" key="1">
    <source>
        <dbReference type="EMBL" id="MPN37196.1"/>
    </source>
</evidence>
<proteinExistence type="predicted"/>
<dbReference type="EMBL" id="VSSQ01091706">
    <property type="protein sequence ID" value="MPN37196.1"/>
    <property type="molecule type" value="Genomic_DNA"/>
</dbReference>
<gene>
    <name evidence="1" type="ORF">SDC9_184712</name>
</gene>